<organism evidence="1 2">
    <name type="scientific">Quercus lobata</name>
    <name type="common">Valley oak</name>
    <dbReference type="NCBI Taxonomy" id="97700"/>
    <lineage>
        <taxon>Eukaryota</taxon>
        <taxon>Viridiplantae</taxon>
        <taxon>Streptophyta</taxon>
        <taxon>Embryophyta</taxon>
        <taxon>Tracheophyta</taxon>
        <taxon>Spermatophyta</taxon>
        <taxon>Magnoliopsida</taxon>
        <taxon>eudicotyledons</taxon>
        <taxon>Gunneridae</taxon>
        <taxon>Pentapetalae</taxon>
        <taxon>rosids</taxon>
        <taxon>fabids</taxon>
        <taxon>Fagales</taxon>
        <taxon>Fagaceae</taxon>
        <taxon>Quercus</taxon>
    </lineage>
</organism>
<reference evidence="1 2" key="1">
    <citation type="journal article" date="2016" name="G3 (Bethesda)">
        <title>First Draft Assembly and Annotation of the Genome of a California Endemic Oak Quercus lobata Nee (Fagaceae).</title>
        <authorList>
            <person name="Sork V.L."/>
            <person name="Fitz-Gibbon S.T."/>
            <person name="Puiu D."/>
            <person name="Crepeau M."/>
            <person name="Gugger P.F."/>
            <person name="Sherman R."/>
            <person name="Stevens K."/>
            <person name="Langley C.H."/>
            <person name="Pellegrini M."/>
            <person name="Salzberg S.L."/>
        </authorList>
    </citation>
    <scope>NUCLEOTIDE SEQUENCE [LARGE SCALE GENOMIC DNA]</scope>
    <source>
        <strain evidence="1 2">cv. SW786</strain>
    </source>
</reference>
<name>A0A7N2L822_QUELO</name>
<accession>A0A7N2L822</accession>
<evidence type="ECO:0000313" key="2">
    <source>
        <dbReference type="Proteomes" id="UP000594261"/>
    </source>
</evidence>
<dbReference type="InParanoid" id="A0A7N2L822"/>
<protein>
    <submittedName>
        <fullName evidence="1">Uncharacterized protein</fullName>
    </submittedName>
</protein>
<dbReference type="Gramene" id="QL03p034313:mrna">
    <property type="protein sequence ID" value="QL03p034313:mrna:CDS:2"/>
    <property type="gene ID" value="QL03p034313"/>
</dbReference>
<reference evidence="1" key="2">
    <citation type="submission" date="2021-01" db="UniProtKB">
        <authorList>
            <consortium name="EnsemblPlants"/>
        </authorList>
    </citation>
    <scope>IDENTIFICATION</scope>
</reference>
<dbReference type="EMBL" id="LRBV02000003">
    <property type="status" value="NOT_ANNOTATED_CDS"/>
    <property type="molecule type" value="Genomic_DNA"/>
</dbReference>
<sequence>MKQIEFWMLGLKSSATMTSELEALLELSANKSYFYEAYDGFKTVTTLKQQYVFIPNNVKDVYVNAHFF</sequence>
<keyword evidence="2" id="KW-1185">Reference proteome</keyword>
<evidence type="ECO:0000313" key="1">
    <source>
        <dbReference type="EnsemblPlants" id="QL03p034313:mrna:CDS:2"/>
    </source>
</evidence>
<dbReference type="Proteomes" id="UP000594261">
    <property type="component" value="Chromosome 3"/>
</dbReference>
<dbReference type="AlphaFoldDB" id="A0A7N2L822"/>
<proteinExistence type="predicted"/>
<dbReference type="EnsemblPlants" id="QL03p034313:mrna">
    <property type="protein sequence ID" value="QL03p034313:mrna:CDS:2"/>
    <property type="gene ID" value="QL03p034313"/>
</dbReference>